<dbReference type="Proteomes" id="UP001367508">
    <property type="component" value="Unassembled WGS sequence"/>
</dbReference>
<evidence type="ECO:0000256" key="1">
    <source>
        <dbReference type="SAM" id="MobiDB-lite"/>
    </source>
</evidence>
<evidence type="ECO:0000313" key="2">
    <source>
        <dbReference type="EMBL" id="KAK7323310.1"/>
    </source>
</evidence>
<accession>A0AAN9KSW1</accession>
<evidence type="ECO:0000313" key="3">
    <source>
        <dbReference type="Proteomes" id="UP001367508"/>
    </source>
</evidence>
<reference evidence="2 3" key="1">
    <citation type="submission" date="2024-01" db="EMBL/GenBank/DDBJ databases">
        <title>The genomes of 5 underutilized Papilionoideae crops provide insights into root nodulation and disease resistanc.</title>
        <authorList>
            <person name="Jiang F."/>
        </authorList>
    </citation>
    <scope>NUCLEOTIDE SEQUENCE [LARGE SCALE GENOMIC DNA]</scope>
    <source>
        <strain evidence="2">LVBAO_FW01</strain>
        <tissue evidence="2">Leaves</tissue>
    </source>
</reference>
<gene>
    <name evidence="2" type="ORF">VNO77_26777</name>
</gene>
<proteinExistence type="predicted"/>
<feature type="region of interest" description="Disordered" evidence="1">
    <location>
        <begin position="1"/>
        <end position="33"/>
    </location>
</feature>
<sequence>MKRRKEEGDGVESLEGDGVECLEGDETKARNISDQAQQAHTIFAGSSGARGSTHTRLVVGLVLIRSTLVGFGPEPTISSPTQDARKASEVRLESP</sequence>
<dbReference type="EMBL" id="JAYMYQ010000006">
    <property type="protein sequence ID" value="KAK7323310.1"/>
    <property type="molecule type" value="Genomic_DNA"/>
</dbReference>
<dbReference type="AlphaFoldDB" id="A0AAN9KSW1"/>
<feature type="region of interest" description="Disordered" evidence="1">
    <location>
        <begin position="70"/>
        <end position="95"/>
    </location>
</feature>
<feature type="compositionally biased region" description="Acidic residues" evidence="1">
    <location>
        <begin position="9"/>
        <end position="24"/>
    </location>
</feature>
<organism evidence="2 3">
    <name type="scientific">Canavalia gladiata</name>
    <name type="common">Sword bean</name>
    <name type="synonym">Dolichos gladiatus</name>
    <dbReference type="NCBI Taxonomy" id="3824"/>
    <lineage>
        <taxon>Eukaryota</taxon>
        <taxon>Viridiplantae</taxon>
        <taxon>Streptophyta</taxon>
        <taxon>Embryophyta</taxon>
        <taxon>Tracheophyta</taxon>
        <taxon>Spermatophyta</taxon>
        <taxon>Magnoliopsida</taxon>
        <taxon>eudicotyledons</taxon>
        <taxon>Gunneridae</taxon>
        <taxon>Pentapetalae</taxon>
        <taxon>rosids</taxon>
        <taxon>fabids</taxon>
        <taxon>Fabales</taxon>
        <taxon>Fabaceae</taxon>
        <taxon>Papilionoideae</taxon>
        <taxon>50 kb inversion clade</taxon>
        <taxon>NPAAA clade</taxon>
        <taxon>indigoferoid/millettioid clade</taxon>
        <taxon>Phaseoleae</taxon>
        <taxon>Canavalia</taxon>
    </lineage>
</organism>
<feature type="compositionally biased region" description="Basic and acidic residues" evidence="1">
    <location>
        <begin position="83"/>
        <end position="95"/>
    </location>
</feature>
<comment type="caution">
    <text evidence="2">The sequence shown here is derived from an EMBL/GenBank/DDBJ whole genome shotgun (WGS) entry which is preliminary data.</text>
</comment>
<protein>
    <submittedName>
        <fullName evidence="2">Uncharacterized protein</fullName>
    </submittedName>
</protein>
<name>A0AAN9KSW1_CANGL</name>
<keyword evidence="3" id="KW-1185">Reference proteome</keyword>